<protein>
    <recommendedName>
        <fullName evidence="5">Lipoprotein</fullName>
    </recommendedName>
</protein>
<dbReference type="Proteomes" id="UP001500751">
    <property type="component" value="Unassembled WGS sequence"/>
</dbReference>
<evidence type="ECO:0008006" key="5">
    <source>
        <dbReference type="Google" id="ProtNLM"/>
    </source>
</evidence>
<gene>
    <name evidence="3" type="ORF">GCM10009839_53660</name>
</gene>
<feature type="region of interest" description="Disordered" evidence="1">
    <location>
        <begin position="126"/>
        <end position="186"/>
    </location>
</feature>
<evidence type="ECO:0000256" key="2">
    <source>
        <dbReference type="SAM" id="SignalP"/>
    </source>
</evidence>
<organism evidence="3 4">
    <name type="scientific">Catenulispora yoronensis</name>
    <dbReference type="NCBI Taxonomy" id="450799"/>
    <lineage>
        <taxon>Bacteria</taxon>
        <taxon>Bacillati</taxon>
        <taxon>Actinomycetota</taxon>
        <taxon>Actinomycetes</taxon>
        <taxon>Catenulisporales</taxon>
        <taxon>Catenulisporaceae</taxon>
        <taxon>Catenulispora</taxon>
    </lineage>
</organism>
<dbReference type="EMBL" id="BAAAQN010000035">
    <property type="protein sequence ID" value="GAA2043640.1"/>
    <property type="molecule type" value="Genomic_DNA"/>
</dbReference>
<feature type="signal peptide" evidence="2">
    <location>
        <begin position="1"/>
        <end position="26"/>
    </location>
</feature>
<dbReference type="SUPFAM" id="SSF89392">
    <property type="entry name" value="Prokaryotic lipoproteins and lipoprotein localization factors"/>
    <property type="match status" value="1"/>
</dbReference>
<name>A0ABP5GDB0_9ACTN</name>
<dbReference type="InterPro" id="IPR029046">
    <property type="entry name" value="LolA/LolB/LppX"/>
</dbReference>
<feature type="compositionally biased region" description="Low complexity" evidence="1">
    <location>
        <begin position="129"/>
        <end position="186"/>
    </location>
</feature>
<dbReference type="PROSITE" id="PS51257">
    <property type="entry name" value="PROKAR_LIPOPROTEIN"/>
    <property type="match status" value="1"/>
</dbReference>
<keyword evidence="2" id="KW-0732">Signal</keyword>
<reference evidence="4" key="1">
    <citation type="journal article" date="2019" name="Int. J. Syst. Evol. Microbiol.">
        <title>The Global Catalogue of Microorganisms (GCM) 10K type strain sequencing project: providing services to taxonomists for standard genome sequencing and annotation.</title>
        <authorList>
            <consortium name="The Broad Institute Genomics Platform"/>
            <consortium name="The Broad Institute Genome Sequencing Center for Infectious Disease"/>
            <person name="Wu L."/>
            <person name="Ma J."/>
        </authorList>
    </citation>
    <scope>NUCLEOTIDE SEQUENCE [LARGE SCALE GENOMIC DNA]</scope>
    <source>
        <strain evidence="4">JCM 16014</strain>
    </source>
</reference>
<proteinExistence type="predicted"/>
<evidence type="ECO:0000313" key="3">
    <source>
        <dbReference type="EMBL" id="GAA2043640.1"/>
    </source>
</evidence>
<sequence length="304" mass="29913">MHTLASRGTAVRVSVLAIAAAAAVTAVGGCGSTGKNGVATKSTGAIVATAEDAVAAADSVHVQGQFTSGSEHVALDLRLVKDKGAAGTVTIDNEVIELLRIGPDVYVKGDETFYRSVVARFGGGGGDPAAGAAPSSGATGSAAPSTAPSGAATPGKSGSASGKAAGAAPSGSAAAGSASPKAAASTPGDITVSAMQVNFLHIGPADAQYQTFASLTDPRQLVQQIMQGVGGLTKDGQKDIRGTKSIVLSGPKDSRVYVAIDGSPWLLRVLPPGGGTLDFLDYDKPVTLNPPPAAQVVDIAKIAK</sequence>
<comment type="caution">
    <text evidence="3">The sequence shown here is derived from an EMBL/GenBank/DDBJ whole genome shotgun (WGS) entry which is preliminary data.</text>
</comment>
<keyword evidence="4" id="KW-1185">Reference proteome</keyword>
<evidence type="ECO:0000256" key="1">
    <source>
        <dbReference type="SAM" id="MobiDB-lite"/>
    </source>
</evidence>
<feature type="chain" id="PRO_5046925662" description="Lipoprotein" evidence="2">
    <location>
        <begin position="27"/>
        <end position="304"/>
    </location>
</feature>
<evidence type="ECO:0000313" key="4">
    <source>
        <dbReference type="Proteomes" id="UP001500751"/>
    </source>
</evidence>
<accession>A0ABP5GDB0</accession>